<sequence length="308" mass="35312">MKDYLRLLYNSAAQYSFPLVRDICKAIDGAAFGSDVLSRIYGAAVDYEGNNTCKFNPKEYDVKPFYGWHWQICSGIVMPIGIGNSSMFQPKPFNFESYAKKVLNDISDSLVALPMVNGTHCMDILAADEDDPSWLVEQRKKEVMIIHRWIREYYDELDANAQYSFPLVMDICKAIDGAAFGSDALSRIYGAAVVYEGNNTCKVNPKEYDVKPFYGWHWQICSEIVMLIGIGNSSMFQPKPFNFESYVKKCMKDFDVIHVKYCGGTHCMDILAADEDDPSWLVEQRKKEVMIIHRWIREYYDELDANGI</sequence>
<dbReference type="InterPro" id="IPR029058">
    <property type="entry name" value="AB_hydrolase_fold"/>
</dbReference>
<dbReference type="AlphaFoldDB" id="A0A9D4WZW8"/>
<evidence type="ECO:0000256" key="3">
    <source>
        <dbReference type="ARBA" id="ARBA00022801"/>
    </source>
</evidence>
<organism evidence="4 5">
    <name type="scientific">Pisum sativum</name>
    <name type="common">Garden pea</name>
    <name type="synonym">Lathyrus oleraceus</name>
    <dbReference type="NCBI Taxonomy" id="3888"/>
    <lineage>
        <taxon>Eukaryota</taxon>
        <taxon>Viridiplantae</taxon>
        <taxon>Streptophyta</taxon>
        <taxon>Embryophyta</taxon>
        <taxon>Tracheophyta</taxon>
        <taxon>Spermatophyta</taxon>
        <taxon>Magnoliopsida</taxon>
        <taxon>eudicotyledons</taxon>
        <taxon>Gunneridae</taxon>
        <taxon>Pentapetalae</taxon>
        <taxon>rosids</taxon>
        <taxon>fabids</taxon>
        <taxon>Fabales</taxon>
        <taxon>Fabaceae</taxon>
        <taxon>Papilionoideae</taxon>
        <taxon>50 kb inversion clade</taxon>
        <taxon>NPAAA clade</taxon>
        <taxon>Hologalegina</taxon>
        <taxon>IRL clade</taxon>
        <taxon>Fabeae</taxon>
        <taxon>Lathyrus</taxon>
    </lineage>
</organism>
<keyword evidence="5" id="KW-1185">Reference proteome</keyword>
<keyword evidence="3" id="KW-0378">Hydrolase</keyword>
<dbReference type="PANTHER" id="PTHR11010:SF96">
    <property type="entry name" value="LYSOSOMAL PRO-X CARBOXYPEPTIDASE-LIKE ISOFORM X1"/>
    <property type="match status" value="1"/>
</dbReference>
<evidence type="ECO:0000313" key="4">
    <source>
        <dbReference type="EMBL" id="KAI5411566.1"/>
    </source>
</evidence>
<evidence type="ECO:0000313" key="5">
    <source>
        <dbReference type="Proteomes" id="UP001058974"/>
    </source>
</evidence>
<dbReference type="Proteomes" id="UP001058974">
    <property type="component" value="Chromosome 5"/>
</dbReference>
<protein>
    <submittedName>
        <fullName evidence="4">Uncharacterized protein</fullName>
    </submittedName>
</protein>
<evidence type="ECO:0000256" key="1">
    <source>
        <dbReference type="ARBA" id="ARBA00022670"/>
    </source>
</evidence>
<proteinExistence type="predicted"/>
<reference evidence="4 5" key="1">
    <citation type="journal article" date="2022" name="Nat. Genet.">
        <title>Improved pea reference genome and pan-genome highlight genomic features and evolutionary characteristics.</title>
        <authorList>
            <person name="Yang T."/>
            <person name="Liu R."/>
            <person name="Luo Y."/>
            <person name="Hu S."/>
            <person name="Wang D."/>
            <person name="Wang C."/>
            <person name="Pandey M.K."/>
            <person name="Ge S."/>
            <person name="Xu Q."/>
            <person name="Li N."/>
            <person name="Li G."/>
            <person name="Huang Y."/>
            <person name="Saxena R.K."/>
            <person name="Ji Y."/>
            <person name="Li M."/>
            <person name="Yan X."/>
            <person name="He Y."/>
            <person name="Liu Y."/>
            <person name="Wang X."/>
            <person name="Xiang C."/>
            <person name="Varshney R.K."/>
            <person name="Ding H."/>
            <person name="Gao S."/>
            <person name="Zong X."/>
        </authorList>
    </citation>
    <scope>NUCLEOTIDE SEQUENCE [LARGE SCALE GENOMIC DNA]</scope>
    <source>
        <strain evidence="4 5">cv. Zhongwan 6</strain>
    </source>
</reference>
<dbReference type="GO" id="GO:0006508">
    <property type="term" value="P:proteolysis"/>
    <property type="evidence" value="ECO:0007669"/>
    <property type="project" value="UniProtKB-KW"/>
</dbReference>
<gene>
    <name evidence="4" type="ORF">KIW84_056577</name>
</gene>
<comment type="caution">
    <text evidence="4">The sequence shown here is derived from an EMBL/GenBank/DDBJ whole genome shotgun (WGS) entry which is preliminary data.</text>
</comment>
<keyword evidence="2" id="KW-0732">Signal</keyword>
<dbReference type="Gramene" id="Psat05G0657700-T1">
    <property type="protein sequence ID" value="KAI5411566.1"/>
    <property type="gene ID" value="KIW84_056577"/>
</dbReference>
<dbReference type="EMBL" id="JAMSHJ010000005">
    <property type="protein sequence ID" value="KAI5411566.1"/>
    <property type="molecule type" value="Genomic_DNA"/>
</dbReference>
<evidence type="ECO:0000256" key="2">
    <source>
        <dbReference type="ARBA" id="ARBA00022729"/>
    </source>
</evidence>
<dbReference type="Gene3D" id="3.40.50.1820">
    <property type="entry name" value="alpha/beta hydrolase"/>
    <property type="match status" value="2"/>
</dbReference>
<dbReference type="GO" id="GO:0008239">
    <property type="term" value="F:dipeptidyl-peptidase activity"/>
    <property type="evidence" value="ECO:0007669"/>
    <property type="project" value="TreeGrafter"/>
</dbReference>
<name>A0A9D4WZW8_PEA</name>
<keyword evidence="1" id="KW-0645">Protease</keyword>
<accession>A0A9D4WZW8</accession>
<dbReference type="PANTHER" id="PTHR11010">
    <property type="entry name" value="PROTEASE S28 PRO-X CARBOXYPEPTIDASE-RELATED"/>
    <property type="match status" value="1"/>
</dbReference>